<dbReference type="GO" id="GO:0006879">
    <property type="term" value="P:intracellular iron ion homeostasis"/>
    <property type="evidence" value="ECO:0007669"/>
    <property type="project" value="InterPro"/>
</dbReference>
<gene>
    <name evidence="1" type="ORF">C3942_20665</name>
</gene>
<organism evidence="1 2">
    <name type="scientific">Solimonas fluminis</name>
    <dbReference type="NCBI Taxonomy" id="2086571"/>
    <lineage>
        <taxon>Bacteria</taxon>
        <taxon>Pseudomonadati</taxon>
        <taxon>Pseudomonadota</taxon>
        <taxon>Gammaproteobacteria</taxon>
        <taxon>Nevskiales</taxon>
        <taxon>Nevskiaceae</taxon>
        <taxon>Solimonas</taxon>
    </lineage>
</organism>
<sequence>MEAFAPRYNIYAVIHKGLRAWMAHTLQALGRADWLDAEDSAAALAELRSLLAVCRSHLAHENDFIHPAMEARRPGSSGQTQGDHGEHVRAIDTLLARAGALEAARGARRAELGYALYLALAMFVAENHEHMDIEEVRNNAALWAAYGDAEILAIEQALVASIPPPEMMLTLRWMLPSASHGERCALLMGMRAGAPAEVFAGVLGMLQPLLTPRDWTRLQDALAQPAEMAKAA</sequence>
<protein>
    <submittedName>
        <fullName evidence="1">Uncharacterized protein</fullName>
    </submittedName>
</protein>
<reference evidence="1 2" key="1">
    <citation type="submission" date="2018-02" db="EMBL/GenBank/DDBJ databases">
        <title>Genome sequencing of Solimonas sp. HR-BB.</title>
        <authorList>
            <person name="Lee Y."/>
            <person name="Jeon C.O."/>
        </authorList>
    </citation>
    <scope>NUCLEOTIDE SEQUENCE [LARGE SCALE GENOMIC DNA]</scope>
    <source>
        <strain evidence="1 2">HR-BB</strain>
    </source>
</reference>
<dbReference type="Gene3D" id="1.20.120.520">
    <property type="entry name" value="nmb1532 protein domain like"/>
    <property type="match status" value="1"/>
</dbReference>
<name>A0A2S5TAH8_9GAMM</name>
<dbReference type="OrthoDB" id="5654170at2"/>
<dbReference type="CDD" id="cd12109">
    <property type="entry name" value="Hr_FBXL5"/>
    <property type="match status" value="1"/>
</dbReference>
<proteinExistence type="predicted"/>
<evidence type="ECO:0000313" key="2">
    <source>
        <dbReference type="Proteomes" id="UP000238220"/>
    </source>
</evidence>
<dbReference type="Proteomes" id="UP000238220">
    <property type="component" value="Unassembled WGS sequence"/>
</dbReference>
<dbReference type="EMBL" id="PSNW01000017">
    <property type="protein sequence ID" value="PPE71956.1"/>
    <property type="molecule type" value="Genomic_DNA"/>
</dbReference>
<accession>A0A2S5TAH8</accession>
<dbReference type="AlphaFoldDB" id="A0A2S5TAH8"/>
<dbReference type="InterPro" id="IPR045808">
    <property type="entry name" value="Hr_FBXL5"/>
</dbReference>
<evidence type="ECO:0000313" key="1">
    <source>
        <dbReference type="EMBL" id="PPE71956.1"/>
    </source>
</evidence>
<dbReference type="RefSeq" id="WP_104232267.1">
    <property type="nucleotide sequence ID" value="NZ_PSNW01000017.1"/>
</dbReference>
<keyword evidence="2" id="KW-1185">Reference proteome</keyword>
<comment type="caution">
    <text evidence="1">The sequence shown here is derived from an EMBL/GenBank/DDBJ whole genome shotgun (WGS) entry which is preliminary data.</text>
</comment>